<comment type="caution">
    <text evidence="9">The sequence shown here is derived from an EMBL/GenBank/DDBJ whole genome shotgun (WGS) entry which is preliminary data.</text>
</comment>
<feature type="transmembrane region" description="Helical" evidence="7">
    <location>
        <begin position="182"/>
        <end position="202"/>
    </location>
</feature>
<dbReference type="RefSeq" id="WP_192568293.1">
    <property type="nucleotide sequence ID" value="NZ_JACZEP010000010.1"/>
</dbReference>
<feature type="transmembrane region" description="Helical" evidence="7">
    <location>
        <begin position="269"/>
        <end position="287"/>
    </location>
</feature>
<dbReference type="EMBL" id="JACZEP010000010">
    <property type="protein sequence ID" value="MBE1207470.1"/>
    <property type="molecule type" value="Genomic_DNA"/>
</dbReference>
<reference evidence="9 10" key="1">
    <citation type="submission" date="2020-09" db="EMBL/GenBank/DDBJ databases">
        <title>Draft Genome Sequence of Aminobacter carboxidus type strain DSM 1086, a soil Gram-negative carboxydobacterium.</title>
        <authorList>
            <person name="Turrini P."/>
            <person name="Tescari M."/>
            <person name="Artuso I."/>
            <person name="Lugli G.A."/>
            <person name="Frangipani E."/>
            <person name="Ventura M."/>
            <person name="Visca P."/>
        </authorList>
    </citation>
    <scope>NUCLEOTIDE SEQUENCE [LARGE SCALE GENOMIC DNA]</scope>
    <source>
        <strain evidence="9 10">DSM 1086</strain>
    </source>
</reference>
<feature type="transmembrane region" description="Helical" evidence="7">
    <location>
        <begin position="214"/>
        <end position="234"/>
    </location>
</feature>
<evidence type="ECO:0000256" key="5">
    <source>
        <dbReference type="ARBA" id="ARBA00023136"/>
    </source>
</evidence>
<keyword evidence="10" id="KW-1185">Reference proteome</keyword>
<feature type="transmembrane region" description="Helical" evidence="7">
    <location>
        <begin position="124"/>
        <end position="143"/>
    </location>
</feature>
<evidence type="ECO:0000313" key="10">
    <source>
        <dbReference type="Proteomes" id="UP000598227"/>
    </source>
</evidence>
<feature type="transmembrane region" description="Helical" evidence="7">
    <location>
        <begin position="246"/>
        <end position="263"/>
    </location>
</feature>
<feature type="transmembrane region" description="Helical" evidence="7">
    <location>
        <begin position="37"/>
        <end position="56"/>
    </location>
</feature>
<evidence type="ECO:0000313" key="9">
    <source>
        <dbReference type="EMBL" id="MBE1207470.1"/>
    </source>
</evidence>
<dbReference type="InterPro" id="IPR050638">
    <property type="entry name" value="AA-Vitamin_Transporters"/>
</dbReference>
<gene>
    <name evidence="9" type="ORF">IHE39_24540</name>
</gene>
<organism evidence="9 10">
    <name type="scientific">Aminobacter carboxidus</name>
    <dbReference type="NCBI Taxonomy" id="376165"/>
    <lineage>
        <taxon>Bacteria</taxon>
        <taxon>Pseudomonadati</taxon>
        <taxon>Pseudomonadota</taxon>
        <taxon>Alphaproteobacteria</taxon>
        <taxon>Hyphomicrobiales</taxon>
        <taxon>Phyllobacteriaceae</taxon>
        <taxon>Aminobacter</taxon>
    </lineage>
</organism>
<dbReference type="PANTHER" id="PTHR32322">
    <property type="entry name" value="INNER MEMBRANE TRANSPORTER"/>
    <property type="match status" value="1"/>
</dbReference>
<feature type="domain" description="EamA" evidence="8">
    <location>
        <begin position="13"/>
        <end position="138"/>
    </location>
</feature>
<evidence type="ECO:0000259" key="8">
    <source>
        <dbReference type="Pfam" id="PF00892"/>
    </source>
</evidence>
<protein>
    <submittedName>
        <fullName evidence="9">DMT family transporter</fullName>
    </submittedName>
</protein>
<evidence type="ECO:0000256" key="7">
    <source>
        <dbReference type="SAM" id="Phobius"/>
    </source>
</evidence>
<dbReference type="PANTHER" id="PTHR32322:SF2">
    <property type="entry name" value="EAMA DOMAIN-CONTAINING PROTEIN"/>
    <property type="match status" value="1"/>
</dbReference>
<proteinExistence type="inferred from homology"/>
<feature type="region of interest" description="Disordered" evidence="6">
    <location>
        <begin position="291"/>
        <end position="320"/>
    </location>
</feature>
<dbReference type="InterPro" id="IPR000620">
    <property type="entry name" value="EamA_dom"/>
</dbReference>
<sequence>MTSSPKRLIPATFVLLWATGFIGARYAMPWAEPFTFLAVRFVLAFLLLGALMLALGSARLSRRAALHAVLIGMLLHGVYLGGVFWAIHQGLPAGLSALIAGLQPLVTAVLAGKLLGEEIKPRHWVGLAIGFVGVVIVLSPKLGALGGGVTWQTLTASVIAMAGISAGTIWQKRVGATGDLVSGTFWQYVGAAVVMAVASVIFETQAMTVNGELVFAMAWLVFVLSIGAIFLLLVMIRDGAMSKVASLFYLVPAVTALIAWALFGEQLSAIQLVGMAIATLGVGLATAQPGRATAQPGRATAQPGRPQLSSEPGRGPRDSG</sequence>
<name>A0ABR9GUW3_9HYPH</name>
<evidence type="ECO:0000256" key="6">
    <source>
        <dbReference type="SAM" id="MobiDB-lite"/>
    </source>
</evidence>
<evidence type="ECO:0000256" key="3">
    <source>
        <dbReference type="ARBA" id="ARBA00022692"/>
    </source>
</evidence>
<evidence type="ECO:0000256" key="4">
    <source>
        <dbReference type="ARBA" id="ARBA00022989"/>
    </source>
</evidence>
<dbReference type="SUPFAM" id="SSF103481">
    <property type="entry name" value="Multidrug resistance efflux transporter EmrE"/>
    <property type="match status" value="2"/>
</dbReference>
<feature type="domain" description="EamA" evidence="8">
    <location>
        <begin position="157"/>
        <end position="285"/>
    </location>
</feature>
<dbReference type="Proteomes" id="UP000598227">
    <property type="component" value="Unassembled WGS sequence"/>
</dbReference>
<accession>A0ABR9GUW3</accession>
<evidence type="ECO:0000256" key="2">
    <source>
        <dbReference type="ARBA" id="ARBA00007362"/>
    </source>
</evidence>
<keyword evidence="3 7" id="KW-0812">Transmembrane</keyword>
<feature type="transmembrane region" description="Helical" evidence="7">
    <location>
        <begin position="149"/>
        <end position="170"/>
    </location>
</feature>
<comment type="similarity">
    <text evidence="2">Belongs to the EamA transporter family.</text>
</comment>
<comment type="subcellular location">
    <subcellularLocation>
        <location evidence="1">Membrane</location>
        <topology evidence="1">Multi-pass membrane protein</topology>
    </subcellularLocation>
</comment>
<dbReference type="Gene3D" id="1.10.3730.20">
    <property type="match status" value="1"/>
</dbReference>
<keyword evidence="4 7" id="KW-1133">Transmembrane helix</keyword>
<dbReference type="InterPro" id="IPR037185">
    <property type="entry name" value="EmrE-like"/>
</dbReference>
<dbReference type="Pfam" id="PF00892">
    <property type="entry name" value="EamA"/>
    <property type="match status" value="2"/>
</dbReference>
<feature type="transmembrane region" description="Helical" evidence="7">
    <location>
        <begin position="68"/>
        <end position="87"/>
    </location>
</feature>
<keyword evidence="5 7" id="KW-0472">Membrane</keyword>
<evidence type="ECO:0000256" key="1">
    <source>
        <dbReference type="ARBA" id="ARBA00004141"/>
    </source>
</evidence>
<feature type="transmembrane region" description="Helical" evidence="7">
    <location>
        <begin position="93"/>
        <end position="112"/>
    </location>
</feature>